<proteinExistence type="predicted"/>
<protein>
    <submittedName>
        <fullName evidence="1">Uncharacterized protein</fullName>
    </submittedName>
</protein>
<organism evidence="1 2">
    <name type="scientific">Camellia lanceoleosa</name>
    <dbReference type="NCBI Taxonomy" id="1840588"/>
    <lineage>
        <taxon>Eukaryota</taxon>
        <taxon>Viridiplantae</taxon>
        <taxon>Streptophyta</taxon>
        <taxon>Embryophyta</taxon>
        <taxon>Tracheophyta</taxon>
        <taxon>Spermatophyta</taxon>
        <taxon>Magnoliopsida</taxon>
        <taxon>eudicotyledons</taxon>
        <taxon>Gunneridae</taxon>
        <taxon>Pentapetalae</taxon>
        <taxon>asterids</taxon>
        <taxon>Ericales</taxon>
        <taxon>Theaceae</taxon>
        <taxon>Camellia</taxon>
    </lineage>
</organism>
<comment type="caution">
    <text evidence="1">The sequence shown here is derived from an EMBL/GenBank/DDBJ whole genome shotgun (WGS) entry which is preliminary data.</text>
</comment>
<evidence type="ECO:0000313" key="2">
    <source>
        <dbReference type="Proteomes" id="UP001060215"/>
    </source>
</evidence>
<evidence type="ECO:0000313" key="1">
    <source>
        <dbReference type="EMBL" id="KAI8027953.1"/>
    </source>
</evidence>
<name>A0ACC0IS75_9ERIC</name>
<keyword evidence="2" id="KW-1185">Reference proteome</keyword>
<sequence>MKIFYTFLILFLLLISSVHDAHAIRLPEDTCHKLIDSSKCELQKCSQDCSKEPYGLGKYRAGDASHTFVRRHNLPARLWLIDVLFRQNIISFGMQPLAAYVDPTGVGDDVPMTDLAPGPATPSLVDPLALIFMIRANYEAFHHEHIHL</sequence>
<dbReference type="Proteomes" id="UP001060215">
    <property type="component" value="Chromosome 3"/>
</dbReference>
<gene>
    <name evidence="1" type="ORF">LOK49_LG02G01624</name>
</gene>
<reference evidence="1 2" key="1">
    <citation type="journal article" date="2022" name="Plant J.">
        <title>Chromosome-level genome of Camellia lanceoleosa provides a valuable resource for understanding genome evolution and self-incompatibility.</title>
        <authorList>
            <person name="Gong W."/>
            <person name="Xiao S."/>
            <person name="Wang L."/>
            <person name="Liao Z."/>
            <person name="Chang Y."/>
            <person name="Mo W."/>
            <person name="Hu G."/>
            <person name="Li W."/>
            <person name="Zhao G."/>
            <person name="Zhu H."/>
            <person name="Hu X."/>
            <person name="Ji K."/>
            <person name="Xiang X."/>
            <person name="Song Q."/>
            <person name="Yuan D."/>
            <person name="Jin S."/>
            <person name="Zhang L."/>
        </authorList>
    </citation>
    <scope>NUCLEOTIDE SEQUENCE [LARGE SCALE GENOMIC DNA]</scope>
    <source>
        <strain evidence="1">SQ_2022a</strain>
    </source>
</reference>
<accession>A0ACC0IS75</accession>
<dbReference type="EMBL" id="CM045760">
    <property type="protein sequence ID" value="KAI8027953.1"/>
    <property type="molecule type" value="Genomic_DNA"/>
</dbReference>